<accession>A0A6A4TL49</accession>
<evidence type="ECO:0000256" key="3">
    <source>
        <dbReference type="SAM" id="Coils"/>
    </source>
</evidence>
<dbReference type="EMBL" id="VEVO01000001">
    <property type="protein sequence ID" value="KAF0046793.1"/>
    <property type="molecule type" value="Genomic_DNA"/>
</dbReference>
<feature type="coiled-coil region" evidence="3">
    <location>
        <begin position="94"/>
        <end position="231"/>
    </location>
</feature>
<dbReference type="GO" id="GO:0005886">
    <property type="term" value="C:plasma membrane"/>
    <property type="evidence" value="ECO:0007669"/>
    <property type="project" value="TreeGrafter"/>
</dbReference>
<dbReference type="GO" id="GO:0005737">
    <property type="term" value="C:cytoplasm"/>
    <property type="evidence" value="ECO:0007669"/>
    <property type="project" value="TreeGrafter"/>
</dbReference>
<dbReference type="GO" id="GO:0045109">
    <property type="term" value="P:intermediate filament organization"/>
    <property type="evidence" value="ECO:0007669"/>
    <property type="project" value="TreeGrafter"/>
</dbReference>
<dbReference type="GO" id="GO:0005882">
    <property type="term" value="C:intermediate filament"/>
    <property type="evidence" value="ECO:0007669"/>
    <property type="project" value="UniProtKB-KW"/>
</dbReference>
<dbReference type="SMART" id="SM01391">
    <property type="entry name" value="Filament"/>
    <property type="match status" value="1"/>
</dbReference>
<dbReference type="FunFam" id="1.20.5.1160:FF:000001">
    <property type="entry name" value="Keratin type II"/>
    <property type="match status" value="1"/>
</dbReference>
<feature type="domain" description="IF rod" evidence="4">
    <location>
        <begin position="90"/>
        <end position="295"/>
    </location>
</feature>
<proteinExistence type="predicted"/>
<evidence type="ECO:0000256" key="2">
    <source>
        <dbReference type="ARBA" id="ARBA00023054"/>
    </source>
</evidence>
<dbReference type="AlphaFoldDB" id="A0A6A4TL49"/>
<evidence type="ECO:0000259" key="4">
    <source>
        <dbReference type="PROSITE" id="PS51842"/>
    </source>
</evidence>
<sequence length="295" mass="34358">MSYTHPRHSSYKKMFGGDRVAVRSYSNRQFSSPARTTRATYGLSMAPAVYASKTQRLRSSAAMPRLSSDQLDFALSDAVNSDFIANRTNEKAQMQSLNDRFANYIDKVRFLEQQNKILLAELEQLRGKGTSRVADLYEDEMRELRRQVDQLTNDKARVEVHRDNLADDIDRLRDKLQDEISQREEAESNMQSFRQDVDNAALSRLDLERKVDSLQEEINFLKKLHDEEMLELQSQIQQQQHVQVDMDIAKPDLTSALRDVRLQYENLASKNIQESEEWYKSKVINESTQNHDDME</sequence>
<dbReference type="InterPro" id="IPR039008">
    <property type="entry name" value="IF_rod_dom"/>
</dbReference>
<dbReference type="Pfam" id="PF04732">
    <property type="entry name" value="Filament_head"/>
    <property type="match status" value="1"/>
</dbReference>
<reference evidence="5 6" key="1">
    <citation type="submission" date="2019-06" db="EMBL/GenBank/DDBJ databases">
        <title>Draft genomes of female and male turbot (Scophthalmus maximus).</title>
        <authorList>
            <person name="Xu H."/>
            <person name="Xu X.-W."/>
            <person name="Shao C."/>
            <person name="Chen S."/>
        </authorList>
    </citation>
    <scope>NUCLEOTIDE SEQUENCE [LARGE SCALE GENOMIC DNA]</scope>
    <source>
        <strain evidence="5">Ysfricsl-2016a</strain>
        <tissue evidence="5">Blood</tissue>
    </source>
</reference>
<dbReference type="InterPro" id="IPR050405">
    <property type="entry name" value="Intermediate_filament"/>
</dbReference>
<dbReference type="Gene3D" id="1.20.5.1160">
    <property type="entry name" value="Vasodilator-stimulated phosphoprotein"/>
    <property type="match status" value="1"/>
</dbReference>
<comment type="caution">
    <text evidence="5">The sequence shown here is derived from an EMBL/GenBank/DDBJ whole genome shotgun (WGS) entry which is preliminary data.</text>
</comment>
<dbReference type="GO" id="GO:0005200">
    <property type="term" value="F:structural constituent of cytoskeleton"/>
    <property type="evidence" value="ECO:0007669"/>
    <property type="project" value="TreeGrafter"/>
</dbReference>
<evidence type="ECO:0000313" key="6">
    <source>
        <dbReference type="Proteomes" id="UP000438429"/>
    </source>
</evidence>
<evidence type="ECO:0000313" key="5">
    <source>
        <dbReference type="EMBL" id="KAF0046793.1"/>
    </source>
</evidence>
<dbReference type="PROSITE" id="PS51842">
    <property type="entry name" value="IF_ROD_2"/>
    <property type="match status" value="1"/>
</dbReference>
<dbReference type="PANTHER" id="PTHR45652:SF5">
    <property type="entry name" value="VIMENTIN"/>
    <property type="match status" value="1"/>
</dbReference>
<dbReference type="SUPFAM" id="SSF64593">
    <property type="entry name" value="Intermediate filament protein, coiled coil region"/>
    <property type="match status" value="1"/>
</dbReference>
<dbReference type="GO" id="GO:0030424">
    <property type="term" value="C:axon"/>
    <property type="evidence" value="ECO:0007669"/>
    <property type="project" value="TreeGrafter"/>
</dbReference>
<keyword evidence="1" id="KW-0403">Intermediate filament</keyword>
<gene>
    <name evidence="5" type="ORF">F2P81_000426</name>
</gene>
<protein>
    <recommendedName>
        <fullName evidence="4">IF rod domain-containing protein</fullName>
    </recommendedName>
</protein>
<dbReference type="Pfam" id="PF00038">
    <property type="entry name" value="Filament"/>
    <property type="match status" value="1"/>
</dbReference>
<dbReference type="PANTHER" id="PTHR45652">
    <property type="entry name" value="GLIAL FIBRILLARY ACIDIC PROTEIN"/>
    <property type="match status" value="1"/>
</dbReference>
<dbReference type="Gene3D" id="1.20.5.500">
    <property type="entry name" value="Single helix bin"/>
    <property type="match status" value="1"/>
</dbReference>
<organism evidence="5 6">
    <name type="scientific">Scophthalmus maximus</name>
    <name type="common">Turbot</name>
    <name type="synonym">Psetta maxima</name>
    <dbReference type="NCBI Taxonomy" id="52904"/>
    <lineage>
        <taxon>Eukaryota</taxon>
        <taxon>Metazoa</taxon>
        <taxon>Chordata</taxon>
        <taxon>Craniata</taxon>
        <taxon>Vertebrata</taxon>
        <taxon>Euteleostomi</taxon>
        <taxon>Actinopterygii</taxon>
        <taxon>Neopterygii</taxon>
        <taxon>Teleostei</taxon>
        <taxon>Neoteleostei</taxon>
        <taxon>Acanthomorphata</taxon>
        <taxon>Carangaria</taxon>
        <taxon>Pleuronectiformes</taxon>
        <taxon>Pleuronectoidei</taxon>
        <taxon>Scophthalmidae</taxon>
        <taxon>Scophthalmus</taxon>
    </lineage>
</organism>
<name>A0A6A4TL49_SCOMX</name>
<dbReference type="InterPro" id="IPR006821">
    <property type="entry name" value="Intermed_filament_DNA-bd"/>
</dbReference>
<keyword evidence="2 3" id="KW-0175">Coiled coil</keyword>
<dbReference type="Proteomes" id="UP000438429">
    <property type="component" value="Unassembled WGS sequence"/>
</dbReference>
<evidence type="ECO:0000256" key="1">
    <source>
        <dbReference type="ARBA" id="ARBA00022754"/>
    </source>
</evidence>